<dbReference type="InterPro" id="IPR032319">
    <property type="entry name" value="CLP1_P"/>
</dbReference>
<gene>
    <name evidence="10" type="ORF">LAME_0H16798G</name>
</gene>
<evidence type="ECO:0000256" key="2">
    <source>
        <dbReference type="ARBA" id="ARBA00018706"/>
    </source>
</evidence>
<organism evidence="10 11">
    <name type="scientific">Lachancea meyersii CBS 8951</name>
    <dbReference type="NCBI Taxonomy" id="1266667"/>
    <lineage>
        <taxon>Eukaryota</taxon>
        <taxon>Fungi</taxon>
        <taxon>Dikarya</taxon>
        <taxon>Ascomycota</taxon>
        <taxon>Saccharomycotina</taxon>
        <taxon>Saccharomycetes</taxon>
        <taxon>Saccharomycetales</taxon>
        <taxon>Saccharomycetaceae</taxon>
        <taxon>Lachancea</taxon>
    </lineage>
</organism>
<evidence type="ECO:0000256" key="1">
    <source>
        <dbReference type="ARBA" id="ARBA00011003"/>
    </source>
</evidence>
<comment type="similarity">
    <text evidence="1">Belongs to the Clp1 family. NOL9/GRC3 subfamily.</text>
</comment>
<feature type="compositionally biased region" description="Acidic residues" evidence="8">
    <location>
        <begin position="51"/>
        <end position="61"/>
    </location>
</feature>
<reference evidence="11" key="1">
    <citation type="submission" date="2016-03" db="EMBL/GenBank/DDBJ databases">
        <authorList>
            <person name="Devillers Hugo."/>
        </authorList>
    </citation>
    <scope>NUCLEOTIDE SEQUENCE [LARGE SCALE GENOMIC DNA]</scope>
</reference>
<keyword evidence="11" id="KW-1185">Reference proteome</keyword>
<dbReference type="GO" id="GO:0005524">
    <property type="term" value="F:ATP binding"/>
    <property type="evidence" value="ECO:0007669"/>
    <property type="project" value="UniProtKB-KW"/>
</dbReference>
<dbReference type="Proteomes" id="UP000191144">
    <property type="component" value="Chromosome H"/>
</dbReference>
<dbReference type="OrthoDB" id="4054781at2759"/>
<evidence type="ECO:0000313" key="11">
    <source>
        <dbReference type="Proteomes" id="UP000191144"/>
    </source>
</evidence>
<evidence type="ECO:0000256" key="8">
    <source>
        <dbReference type="SAM" id="MobiDB-lite"/>
    </source>
</evidence>
<dbReference type="AlphaFoldDB" id="A0A1G4KI50"/>
<evidence type="ECO:0000256" key="3">
    <source>
        <dbReference type="ARBA" id="ARBA00019824"/>
    </source>
</evidence>
<dbReference type="PANTHER" id="PTHR12755:SF3">
    <property type="entry name" value="POLYNUCLEOTIDE 5'-HYDROXYL-KINASE NOL9"/>
    <property type="match status" value="1"/>
</dbReference>
<protein>
    <recommendedName>
        <fullName evidence="3">Polynucleotide 5'-hydroxyl-kinase GRC3</fullName>
    </recommendedName>
    <alternativeName>
        <fullName evidence="2">Polynucleotide 5'-hydroxyl-kinase grc3</fullName>
    </alternativeName>
</protein>
<dbReference type="InterPro" id="IPR027417">
    <property type="entry name" value="P-loop_NTPase"/>
</dbReference>
<dbReference type="PANTHER" id="PTHR12755">
    <property type="entry name" value="CLEAVAGE/POLYADENYLATION FACTOR IA SUBUNIT CLP1P"/>
    <property type="match status" value="1"/>
</dbReference>
<evidence type="ECO:0000256" key="6">
    <source>
        <dbReference type="ARBA" id="ARBA00022777"/>
    </source>
</evidence>
<name>A0A1G4KI50_9SACH</name>
<accession>A0A1G4KI50</accession>
<keyword evidence="4" id="KW-0808">Transferase</keyword>
<sequence>MPFSENSDLGPQYHDDIEDDDSISSDTSSNEPEVLGGQNPEALSSTGPASEYDEDVEDDDEVPVHSLDQEGTSAHKWELFRLDSGINYIPLNDDADRVILGLKQGQDVMIAGSFQLQILKGGIKFNDVHYNASQSPISIWHPSCSSMSPISSSFYAGWNERTFITSEVSKTRMNQQNFECILLISNRCTGLLDIAKLDYVFRNLWVSREYFSSQHIKSSRSSTFVVLSHETMRDPSSVSTLNISRSWSNKLAELSLFHQRNSHDMRIMVLGGKNSGKSTFLRLLLQKLLHVDNEDDESLFYLDIDPGQTEFSRPECISLSGIQKDLELGNPLGQSKIVPISERYLGTNNPSVFPTQYLAEVSELIDLFTGYAHMGTTLLNVPGWVKGFGIQIMNSVIRRFKPTHILLLGSEAKTQSLLSELQIDPTFSTPLRENYEPEIDFLDGYHGTTTTFSLKAKIQPHHLRQFRLLSYFHRLRRPSKVIEYDFTPLIKKAPLRVSFGSLAPVKAFKLESIGNNWTDANIKDVLEGTVVGVYKTSDKLVVDTKNSFPILKENVNEEFFGLGLIHSIDIQGAYLNIYLPFSRDADRLKVSKSKFIIKRCKTEAPVCELYPQDGTLQNERGNLEMPFVSFRKPKKYEYVWKVRRNIQRRGHLER</sequence>
<evidence type="ECO:0000259" key="9">
    <source>
        <dbReference type="Pfam" id="PF16575"/>
    </source>
</evidence>
<feature type="region of interest" description="Disordered" evidence="8">
    <location>
        <begin position="1"/>
        <end position="69"/>
    </location>
</feature>
<dbReference type="GO" id="GO:0051731">
    <property type="term" value="F:polynucleotide 5'-hydroxyl-kinase activity"/>
    <property type="evidence" value="ECO:0007669"/>
    <property type="project" value="InterPro"/>
</dbReference>
<dbReference type="Pfam" id="PF16575">
    <property type="entry name" value="CLP1_P"/>
    <property type="match status" value="1"/>
</dbReference>
<dbReference type="EMBL" id="LT598480">
    <property type="protein sequence ID" value="SCV04231.1"/>
    <property type="molecule type" value="Genomic_DNA"/>
</dbReference>
<evidence type="ECO:0000313" key="10">
    <source>
        <dbReference type="EMBL" id="SCV04231.1"/>
    </source>
</evidence>
<dbReference type="Gene3D" id="3.40.50.300">
    <property type="entry name" value="P-loop containing nucleotide triphosphate hydrolases"/>
    <property type="match status" value="1"/>
</dbReference>
<dbReference type="GO" id="GO:0005634">
    <property type="term" value="C:nucleus"/>
    <property type="evidence" value="ECO:0007669"/>
    <property type="project" value="TreeGrafter"/>
</dbReference>
<dbReference type="InterPro" id="IPR045116">
    <property type="entry name" value="Clp1/Grc3"/>
</dbReference>
<evidence type="ECO:0000256" key="5">
    <source>
        <dbReference type="ARBA" id="ARBA00022741"/>
    </source>
</evidence>
<evidence type="ECO:0000256" key="4">
    <source>
        <dbReference type="ARBA" id="ARBA00022679"/>
    </source>
</evidence>
<evidence type="ECO:0000256" key="7">
    <source>
        <dbReference type="ARBA" id="ARBA00022840"/>
    </source>
</evidence>
<keyword evidence="7" id="KW-0067">ATP-binding</keyword>
<keyword evidence="6" id="KW-0418">Kinase</keyword>
<proteinExistence type="inferred from homology"/>
<feature type="domain" description="Clp1 P-loop" evidence="9">
    <location>
        <begin position="271"/>
        <end position="426"/>
    </location>
</feature>
<keyword evidence="5" id="KW-0547">Nucleotide-binding</keyword>
<dbReference type="GO" id="GO:0000448">
    <property type="term" value="P:cleavage in ITS2 between 5.8S rRNA and LSU-rRNA of tricistronic rRNA transcript (SSU-rRNA, 5.8S rRNA, LSU-rRNA)"/>
    <property type="evidence" value="ECO:0007669"/>
    <property type="project" value="TreeGrafter"/>
</dbReference>